<dbReference type="SUPFAM" id="SSF160240">
    <property type="entry name" value="Cation efflux protein cytoplasmic domain-like"/>
    <property type="match status" value="1"/>
</dbReference>
<comment type="similarity">
    <text evidence="2">Belongs to the cation diffusion facilitator (CDF) transporter (TC 2.A.4) family. SLC30A subfamily.</text>
</comment>
<dbReference type="KEGG" id="cpyr:CYJ47_08805"/>
<proteinExistence type="inferred from homology"/>
<dbReference type="PANTHER" id="PTHR11562:SF17">
    <property type="entry name" value="RE54080P-RELATED"/>
    <property type="match status" value="1"/>
</dbReference>
<dbReference type="InterPro" id="IPR002524">
    <property type="entry name" value="Cation_efflux"/>
</dbReference>
<evidence type="ECO:0000256" key="3">
    <source>
        <dbReference type="ARBA" id="ARBA00022448"/>
    </source>
</evidence>
<feature type="transmembrane region" description="Helical" evidence="9">
    <location>
        <begin position="128"/>
        <end position="147"/>
    </location>
</feature>
<keyword evidence="3" id="KW-0813">Transport</keyword>
<reference evidence="12" key="2">
    <citation type="submission" date="2023-10" db="EMBL/GenBank/DDBJ databases">
        <authorList>
            <person name="Choi B."/>
        </authorList>
    </citation>
    <scope>NUCLEOTIDE SEQUENCE</scope>
    <source>
        <strain evidence="12">UMB0763</strain>
    </source>
</reference>
<dbReference type="Pfam" id="PF16916">
    <property type="entry name" value="ZT_dimer"/>
    <property type="match status" value="1"/>
</dbReference>
<evidence type="ECO:0000256" key="1">
    <source>
        <dbReference type="ARBA" id="ARBA00004141"/>
    </source>
</evidence>
<name>A0AAF0YSY6_9CORY</name>
<evidence type="ECO:0000259" key="10">
    <source>
        <dbReference type="Pfam" id="PF01545"/>
    </source>
</evidence>
<evidence type="ECO:0000256" key="8">
    <source>
        <dbReference type="SAM" id="MobiDB-lite"/>
    </source>
</evidence>
<feature type="region of interest" description="Disordered" evidence="8">
    <location>
        <begin position="1"/>
        <end position="49"/>
    </location>
</feature>
<accession>A0AAF0YSY6</accession>
<dbReference type="InterPro" id="IPR027470">
    <property type="entry name" value="Cation_efflux_CTD"/>
</dbReference>
<feature type="compositionally biased region" description="Basic and acidic residues" evidence="8">
    <location>
        <begin position="14"/>
        <end position="49"/>
    </location>
</feature>
<dbReference type="GO" id="GO:0005385">
    <property type="term" value="F:zinc ion transmembrane transporter activity"/>
    <property type="evidence" value="ECO:0007669"/>
    <property type="project" value="TreeGrafter"/>
</dbReference>
<feature type="transmembrane region" description="Helical" evidence="9">
    <location>
        <begin position="88"/>
        <end position="107"/>
    </location>
</feature>
<keyword evidence="6" id="KW-0406">Ion transport</keyword>
<dbReference type="Gene3D" id="1.20.1510.10">
    <property type="entry name" value="Cation efflux protein transmembrane domain"/>
    <property type="match status" value="1"/>
</dbReference>
<dbReference type="InterPro" id="IPR036837">
    <property type="entry name" value="Cation_efflux_CTD_sf"/>
</dbReference>
<evidence type="ECO:0000256" key="6">
    <source>
        <dbReference type="ARBA" id="ARBA00023065"/>
    </source>
</evidence>
<keyword evidence="4 9" id="KW-0812">Transmembrane</keyword>
<dbReference type="Proteomes" id="UP000234560">
    <property type="component" value="Chromosome"/>
</dbReference>
<keyword evidence="7 9" id="KW-0472">Membrane</keyword>
<feature type="compositionally biased region" description="Low complexity" evidence="8">
    <location>
        <begin position="1"/>
        <end position="13"/>
    </location>
</feature>
<gene>
    <name evidence="12" type="ORF">CYJ47_08805</name>
</gene>
<protein>
    <submittedName>
        <fullName evidence="12">Cation diffusion facilitator family transporter</fullName>
    </submittedName>
</protein>
<dbReference type="Pfam" id="PF01545">
    <property type="entry name" value="Cation_efflux"/>
    <property type="match status" value="1"/>
</dbReference>
<dbReference type="PANTHER" id="PTHR11562">
    <property type="entry name" value="CATION EFFLUX PROTEIN/ ZINC TRANSPORTER"/>
    <property type="match status" value="1"/>
</dbReference>
<dbReference type="InterPro" id="IPR050681">
    <property type="entry name" value="CDF/SLC30A"/>
</dbReference>
<feature type="transmembrane region" description="Helical" evidence="9">
    <location>
        <begin position="192"/>
        <end position="217"/>
    </location>
</feature>
<evidence type="ECO:0000256" key="5">
    <source>
        <dbReference type="ARBA" id="ARBA00022989"/>
    </source>
</evidence>
<evidence type="ECO:0000313" key="12">
    <source>
        <dbReference type="EMBL" id="WOT01374.1"/>
    </source>
</evidence>
<dbReference type="NCBIfam" id="TIGR01297">
    <property type="entry name" value="CDF"/>
    <property type="match status" value="1"/>
</dbReference>
<dbReference type="EMBL" id="CP136958">
    <property type="protein sequence ID" value="WOT01374.1"/>
    <property type="molecule type" value="Genomic_DNA"/>
</dbReference>
<evidence type="ECO:0000256" key="9">
    <source>
        <dbReference type="SAM" id="Phobius"/>
    </source>
</evidence>
<dbReference type="RefSeq" id="WP_101679241.1">
    <property type="nucleotide sequence ID" value="NZ_CAMIHY010000086.1"/>
</dbReference>
<evidence type="ECO:0000256" key="4">
    <source>
        <dbReference type="ARBA" id="ARBA00022692"/>
    </source>
</evidence>
<keyword evidence="5 9" id="KW-1133">Transmembrane helix</keyword>
<dbReference type="InterPro" id="IPR058533">
    <property type="entry name" value="Cation_efflux_TM"/>
</dbReference>
<dbReference type="GO" id="GO:0005886">
    <property type="term" value="C:plasma membrane"/>
    <property type="evidence" value="ECO:0007669"/>
    <property type="project" value="TreeGrafter"/>
</dbReference>
<evidence type="ECO:0000259" key="11">
    <source>
        <dbReference type="Pfam" id="PF16916"/>
    </source>
</evidence>
<dbReference type="AlphaFoldDB" id="A0AAF0YSY6"/>
<feature type="domain" description="Cation efflux protein transmembrane" evidence="10">
    <location>
        <begin position="58"/>
        <end position="249"/>
    </location>
</feature>
<dbReference type="SUPFAM" id="SSF161111">
    <property type="entry name" value="Cation efflux protein transmembrane domain-like"/>
    <property type="match status" value="1"/>
</dbReference>
<evidence type="ECO:0000313" key="13">
    <source>
        <dbReference type="Proteomes" id="UP000234560"/>
    </source>
</evidence>
<reference evidence="12" key="1">
    <citation type="submission" date="2017-12" db="EMBL/GenBank/DDBJ databases">
        <authorList>
            <person name="Thomas-White K."/>
            <person name="Wolfe A.J."/>
        </authorList>
    </citation>
    <scope>NUCLEOTIDE SEQUENCE</scope>
    <source>
        <strain evidence="12">UMB0763</strain>
    </source>
</reference>
<comment type="subcellular location">
    <subcellularLocation>
        <location evidence="1">Membrane</location>
        <topology evidence="1">Multi-pass membrane protein</topology>
    </subcellularLocation>
</comment>
<feature type="domain" description="Cation efflux protein cytoplasmic" evidence="11">
    <location>
        <begin position="253"/>
        <end position="327"/>
    </location>
</feature>
<feature type="transmembrane region" description="Helical" evidence="9">
    <location>
        <begin position="57"/>
        <end position="82"/>
    </location>
</feature>
<dbReference type="InterPro" id="IPR027469">
    <property type="entry name" value="Cation_efflux_TMD_sf"/>
</dbReference>
<feature type="transmembrane region" description="Helical" evidence="9">
    <location>
        <begin position="223"/>
        <end position="241"/>
    </location>
</feature>
<feature type="transmembrane region" description="Helical" evidence="9">
    <location>
        <begin position="159"/>
        <end position="180"/>
    </location>
</feature>
<evidence type="ECO:0000256" key="7">
    <source>
        <dbReference type="ARBA" id="ARBA00023136"/>
    </source>
</evidence>
<organism evidence="12 13">
    <name type="scientific">Corynebacterium pyruviciproducens</name>
    <dbReference type="NCBI Taxonomy" id="598660"/>
    <lineage>
        <taxon>Bacteria</taxon>
        <taxon>Bacillati</taxon>
        <taxon>Actinomycetota</taxon>
        <taxon>Actinomycetes</taxon>
        <taxon>Mycobacteriales</taxon>
        <taxon>Corynebacteriaceae</taxon>
        <taxon>Corynebacterium</taxon>
    </lineage>
</organism>
<sequence length="338" mass="36472">MTDTQAHAHGQSHGHADSRDHSHEHDVDHNHSHAHGHDHGHGHGHDHNHEFKGSLKALLVTFSMTATIFVAQVIGGLISGSLALLSDAMHMLSDSTGMLIAMTALFIGRKAATPRATYGYRRVEVIAAMINALVVTGVVASIVYNAIKRFGADYEIQTGMMLIIAIIGLLANGISALILMKRQNDSLNMRGAYLHVLSDLLGSVAVIIAGIIIRFTGWTHADSIASLIIAAMVLPRALGLLKDSVSVLLNRVPKDIDAEEIMETLEALPHVQAAHDLHVWTTDGNDPLATCHIVVAESVHTDCDVLDAVQAALREFGIEHSTIQLERPAHINHEMVCD</sequence>
<evidence type="ECO:0000256" key="2">
    <source>
        <dbReference type="ARBA" id="ARBA00008873"/>
    </source>
</evidence>